<gene>
    <name evidence="3" type="ORF">NYR52_16630</name>
</gene>
<dbReference type="CDD" id="cd00093">
    <property type="entry name" value="HTH_XRE"/>
    <property type="match status" value="1"/>
</dbReference>
<evidence type="ECO:0000259" key="2">
    <source>
        <dbReference type="PROSITE" id="PS50943"/>
    </source>
</evidence>
<dbReference type="SMART" id="SM00530">
    <property type="entry name" value="HTH_XRE"/>
    <property type="match status" value="1"/>
</dbReference>
<accession>A0ABY5UB42</accession>
<dbReference type="InterPro" id="IPR010982">
    <property type="entry name" value="Lambda_DNA-bd_dom_sf"/>
</dbReference>
<keyword evidence="3" id="KW-0614">Plasmid</keyword>
<protein>
    <submittedName>
        <fullName evidence="3">Helix-turn-helix domain-containing protein</fullName>
    </submittedName>
</protein>
<evidence type="ECO:0000313" key="4">
    <source>
        <dbReference type="Proteomes" id="UP001058650"/>
    </source>
</evidence>
<dbReference type="Pfam" id="PF01381">
    <property type="entry name" value="HTH_3"/>
    <property type="match status" value="1"/>
</dbReference>
<dbReference type="Proteomes" id="UP001058650">
    <property type="component" value="Plasmid unnamed"/>
</dbReference>
<keyword evidence="1" id="KW-0238">DNA-binding</keyword>
<dbReference type="EMBL" id="CP103867">
    <property type="protein sequence ID" value="UWE05298.1"/>
    <property type="molecule type" value="Genomic_DNA"/>
</dbReference>
<name>A0ABY5UB42_LACSH</name>
<dbReference type="Gene3D" id="1.10.260.40">
    <property type="entry name" value="lambda repressor-like DNA-binding domains"/>
    <property type="match status" value="1"/>
</dbReference>
<organism evidence="3 4">
    <name type="scientific">Laceyella sacchari</name>
    <name type="common">Thermoactinomyces thalpophilus</name>
    <dbReference type="NCBI Taxonomy" id="37482"/>
    <lineage>
        <taxon>Bacteria</taxon>
        <taxon>Bacillati</taxon>
        <taxon>Bacillota</taxon>
        <taxon>Bacilli</taxon>
        <taxon>Bacillales</taxon>
        <taxon>Thermoactinomycetaceae</taxon>
        <taxon>Laceyella</taxon>
    </lineage>
</organism>
<dbReference type="PROSITE" id="PS50943">
    <property type="entry name" value="HTH_CROC1"/>
    <property type="match status" value="1"/>
</dbReference>
<reference evidence="3" key="1">
    <citation type="submission" date="2022-08" db="EMBL/GenBank/DDBJ databases">
        <title>The complete genome sequence of the thermophilic bacterium Laceyella sacchari FBKL4.010 reveals the basis for tetramethylpyrazine biosynthesis in Moutai-flavor Daqu.</title>
        <authorList>
            <person name="Li D."/>
            <person name="Huang W."/>
            <person name="Wang C."/>
            <person name="Qiu S."/>
        </authorList>
    </citation>
    <scope>NUCLEOTIDE SEQUENCE</scope>
    <source>
        <strain evidence="3">FBKL4.014</strain>
        <plasmid evidence="3">unnamed</plasmid>
    </source>
</reference>
<dbReference type="SUPFAM" id="SSF47413">
    <property type="entry name" value="lambda repressor-like DNA-binding domains"/>
    <property type="match status" value="1"/>
</dbReference>
<evidence type="ECO:0000313" key="3">
    <source>
        <dbReference type="EMBL" id="UWE05298.1"/>
    </source>
</evidence>
<sequence>MNLKALAAIRKNKKVTQVQIAEALGVNKSTYNRIENGEIEMKAVYLPVIAKELGLPVDELSKVLFLAHEVA</sequence>
<evidence type="ECO:0000256" key="1">
    <source>
        <dbReference type="ARBA" id="ARBA00023125"/>
    </source>
</evidence>
<dbReference type="InterPro" id="IPR001387">
    <property type="entry name" value="Cro/C1-type_HTH"/>
</dbReference>
<geneLocation type="plasmid" evidence="3 4">
    <name>unnamed</name>
</geneLocation>
<proteinExistence type="predicted"/>
<keyword evidence="4" id="KW-1185">Reference proteome</keyword>
<dbReference type="PANTHER" id="PTHR46558:SF11">
    <property type="entry name" value="HTH-TYPE TRANSCRIPTIONAL REGULATOR XRE"/>
    <property type="match status" value="1"/>
</dbReference>
<dbReference type="RefSeq" id="WP_259436792.1">
    <property type="nucleotide sequence ID" value="NZ_CP103867.1"/>
</dbReference>
<dbReference type="PANTHER" id="PTHR46558">
    <property type="entry name" value="TRACRIPTIONAL REGULATORY PROTEIN-RELATED-RELATED"/>
    <property type="match status" value="1"/>
</dbReference>
<feature type="domain" description="HTH cro/C1-type" evidence="2">
    <location>
        <begin position="6"/>
        <end position="60"/>
    </location>
</feature>